<evidence type="ECO:0000259" key="1">
    <source>
        <dbReference type="Pfam" id="PF09820"/>
    </source>
</evidence>
<reference evidence="2 5" key="2">
    <citation type="submission" date="2020-01" db="EMBL/GenBank/DDBJ databases">
        <title>Genome sequence of a 1,3-propanediol producer, Clostridium butyricum S3.</title>
        <authorList>
            <person name="Zhou J."/>
        </authorList>
    </citation>
    <scope>NUCLEOTIDE SEQUENCE [LARGE SCALE GENOMIC DNA]</scope>
    <source>
        <strain evidence="2 5">S3</strain>
    </source>
</reference>
<proteinExistence type="predicted"/>
<dbReference type="InterPro" id="IPR027417">
    <property type="entry name" value="P-loop_NTPase"/>
</dbReference>
<dbReference type="Proteomes" id="UP000238081">
    <property type="component" value="Unassembled WGS sequence"/>
</dbReference>
<reference evidence="3 4" key="1">
    <citation type="submission" date="2016-01" db="EMBL/GenBank/DDBJ databases">
        <title>Characterization of the Clostridium difficile lineages that are prevalent in Hong Kong and China.</title>
        <authorList>
            <person name="Kwok J.S.-L."/>
            <person name="Lam W.-Y."/>
            <person name="Ip M."/>
            <person name="Chan T.-F."/>
            <person name="Hawkey P.M."/>
            <person name="Tsui S.K.-W."/>
        </authorList>
    </citation>
    <scope>NUCLEOTIDE SEQUENCE [LARGE SCALE GENOMIC DNA]</scope>
    <source>
        <strain evidence="3 4">300064</strain>
    </source>
</reference>
<dbReference type="PANTHER" id="PTHR34825">
    <property type="entry name" value="CONSERVED PROTEIN, WITH A WEAK D-GALACTARATE DEHYDRATASE/ALTRONATE HYDROLASE DOMAIN"/>
    <property type="match status" value="1"/>
</dbReference>
<dbReference type="PANTHER" id="PTHR34825:SF1">
    <property type="entry name" value="AAA-ATPASE-LIKE DOMAIN-CONTAINING PROTEIN"/>
    <property type="match status" value="1"/>
</dbReference>
<organism evidence="3 4">
    <name type="scientific">Clostridium butyricum</name>
    <dbReference type="NCBI Taxonomy" id="1492"/>
    <lineage>
        <taxon>Bacteria</taxon>
        <taxon>Bacillati</taxon>
        <taxon>Bacillota</taxon>
        <taxon>Clostridia</taxon>
        <taxon>Eubacteriales</taxon>
        <taxon>Clostridiaceae</taxon>
        <taxon>Clostridium</taxon>
    </lineage>
</organism>
<dbReference type="EMBL" id="LRDH01000131">
    <property type="protein sequence ID" value="PPV12868.1"/>
    <property type="molecule type" value="Genomic_DNA"/>
</dbReference>
<gene>
    <name evidence="3" type="ORF">AWN73_17600</name>
    <name evidence="2" type="ORF">GND98_011745</name>
</gene>
<evidence type="ECO:0000313" key="3">
    <source>
        <dbReference type="EMBL" id="PPV12868.1"/>
    </source>
</evidence>
<dbReference type="SUPFAM" id="SSF52540">
    <property type="entry name" value="P-loop containing nucleoside triphosphate hydrolases"/>
    <property type="match status" value="1"/>
</dbReference>
<feature type="domain" description="AAA-ATPase-like" evidence="1">
    <location>
        <begin position="7"/>
        <end position="238"/>
    </location>
</feature>
<accession>A0A2S7F7I6</accession>
<sequence>MEYKPLPIGIDNFEMLVNRGYYFIDKTLLIKDLLDNRASVNLFTRPRRFGKTLNMSMLQYFFEDSRDQFDGSRQDNSYLFEGLNIMKSGEKYTSHIGKYPVINLSLKSAKQPTFERALEELKKQISDEYSRHKFILEDKRLEDKRQRYLKILNVDGTISDYSDSIKFLSQCLEIYYKKKVIILIDEYDVPLENAFFEGFYNEMISFLRSIFESALKTNASLEFAVITGCLRISKESIFTGLNNLNIISILNDRYAEYFGFSNEDVMEICRYYKMPEKYGVIKEWYNGYIFGEENIYNPWSVIKYVDDLRANINKYPSSYWANTSSNSIVKSLIERADDETKSEIEALIEGENIEKPVHEDITYDEVYENMDNLYNFMFFTGYFKKVSERMEGEIRYIKFTIPNKEVTYIFKTKILKWFDQTIKMRDFTKMYEAVIDKKVEVFEDELASILLETISFNDAYENFYHGFVTGVLSNMKGYIVKSNRESGNGRSDIFIKPVSRRKRAVILELKVAKTFDELDKRADDALIQIEEKKYEMELIDDGYKDIIKYGISFFKKDCLVKTK</sequence>
<dbReference type="Pfam" id="PF09820">
    <property type="entry name" value="AAA-ATPase_like"/>
    <property type="match status" value="1"/>
</dbReference>
<dbReference type="AlphaFoldDB" id="A0A2S7F7I6"/>
<dbReference type="InterPro" id="IPR018631">
    <property type="entry name" value="AAA-ATPase-like_dom"/>
</dbReference>
<dbReference type="EMBL" id="WOFV02000035">
    <property type="protein sequence ID" value="NAS18526.1"/>
    <property type="molecule type" value="Genomic_DNA"/>
</dbReference>
<dbReference type="Proteomes" id="UP000474042">
    <property type="component" value="Unassembled WGS sequence"/>
</dbReference>
<comment type="caution">
    <text evidence="3">The sequence shown here is derived from an EMBL/GenBank/DDBJ whole genome shotgun (WGS) entry which is preliminary data.</text>
</comment>
<evidence type="ECO:0000313" key="2">
    <source>
        <dbReference type="EMBL" id="NAS18526.1"/>
    </source>
</evidence>
<evidence type="ECO:0000313" key="4">
    <source>
        <dbReference type="Proteomes" id="UP000238081"/>
    </source>
</evidence>
<dbReference type="RefSeq" id="WP_024040882.1">
    <property type="nucleotide sequence ID" value="NZ_JSEG01000003.1"/>
</dbReference>
<dbReference type="Pfam" id="PF08011">
    <property type="entry name" value="PDDEXK_9"/>
    <property type="match status" value="1"/>
</dbReference>
<name>A0A2S7F7I6_CLOBU</name>
<evidence type="ECO:0000313" key="5">
    <source>
        <dbReference type="Proteomes" id="UP000474042"/>
    </source>
</evidence>
<protein>
    <submittedName>
        <fullName evidence="3">AAA family ATPase</fullName>
    </submittedName>
</protein>
<dbReference type="InterPro" id="IPR012547">
    <property type="entry name" value="PDDEXK_9"/>
</dbReference>